<comment type="caution">
    <text evidence="2">The sequence shown here is derived from an EMBL/GenBank/DDBJ whole genome shotgun (WGS) entry which is preliminary data.</text>
</comment>
<dbReference type="EMBL" id="JMSN01000022">
    <property type="protein sequence ID" value="KDN49204.1"/>
    <property type="molecule type" value="Genomic_DNA"/>
</dbReference>
<evidence type="ECO:0000313" key="2">
    <source>
        <dbReference type="EMBL" id="KDN49204.1"/>
    </source>
</evidence>
<dbReference type="HOGENOM" id="CLU_2211790_0_0_1"/>
<dbReference type="RefSeq" id="XP_013244287.1">
    <property type="nucleotide sequence ID" value="XM_013388833.1"/>
</dbReference>
<evidence type="ECO:0000256" key="1">
    <source>
        <dbReference type="SAM" id="MobiDB-lite"/>
    </source>
</evidence>
<dbReference type="Gene3D" id="3.20.20.100">
    <property type="entry name" value="NADP-dependent oxidoreductase domain"/>
    <property type="match status" value="1"/>
</dbReference>
<organism evidence="2 3">
    <name type="scientific">Tilletiaria anomala (strain ATCC 24038 / CBS 436.72 / UBC 951)</name>
    <dbReference type="NCBI Taxonomy" id="1037660"/>
    <lineage>
        <taxon>Eukaryota</taxon>
        <taxon>Fungi</taxon>
        <taxon>Dikarya</taxon>
        <taxon>Basidiomycota</taxon>
        <taxon>Ustilaginomycotina</taxon>
        <taxon>Exobasidiomycetes</taxon>
        <taxon>Georgefischeriales</taxon>
        <taxon>Tilletiariaceae</taxon>
        <taxon>Tilletiaria</taxon>
    </lineage>
</organism>
<sequence length="107" mass="11367">MSIDALNVAADDGVMSVADVKAQVAPNGERKQSAAGLLNGERRRSSVSDAKIKLNSGHYIPQVALGVYKAPNDATTEDAVKWAFEAGYRHVDGGELPGSCYYPLSWA</sequence>
<protein>
    <recommendedName>
        <fullName evidence="4">NADP-dependent oxidoreductase domain-containing protein</fullName>
    </recommendedName>
</protein>
<dbReference type="InterPro" id="IPR036812">
    <property type="entry name" value="NAD(P)_OxRdtase_dom_sf"/>
</dbReference>
<accession>A0A066WDM2</accession>
<keyword evidence="3" id="KW-1185">Reference proteome</keyword>
<reference evidence="2 3" key="1">
    <citation type="submission" date="2014-05" db="EMBL/GenBank/DDBJ databases">
        <title>Draft genome sequence of a rare smut relative, Tilletiaria anomala UBC 951.</title>
        <authorList>
            <consortium name="DOE Joint Genome Institute"/>
            <person name="Toome M."/>
            <person name="Kuo A."/>
            <person name="Henrissat B."/>
            <person name="Lipzen A."/>
            <person name="Tritt A."/>
            <person name="Yoshinaga Y."/>
            <person name="Zane M."/>
            <person name="Barry K."/>
            <person name="Grigoriev I.V."/>
            <person name="Spatafora J.W."/>
            <person name="Aimea M.C."/>
        </authorList>
    </citation>
    <scope>NUCLEOTIDE SEQUENCE [LARGE SCALE GENOMIC DNA]</scope>
    <source>
        <strain evidence="2 3">UBC 951</strain>
    </source>
</reference>
<feature type="region of interest" description="Disordered" evidence="1">
    <location>
        <begin position="28"/>
        <end position="49"/>
    </location>
</feature>
<dbReference type="OrthoDB" id="416253at2759"/>
<dbReference type="STRING" id="1037660.A0A066WDM2"/>
<dbReference type="Proteomes" id="UP000027361">
    <property type="component" value="Unassembled WGS sequence"/>
</dbReference>
<dbReference type="GeneID" id="25267818"/>
<feature type="compositionally biased region" description="Basic and acidic residues" evidence="1">
    <location>
        <begin position="40"/>
        <end position="49"/>
    </location>
</feature>
<proteinExistence type="predicted"/>
<dbReference type="SUPFAM" id="SSF51430">
    <property type="entry name" value="NAD(P)-linked oxidoreductase"/>
    <property type="match status" value="1"/>
</dbReference>
<evidence type="ECO:0000313" key="3">
    <source>
        <dbReference type="Proteomes" id="UP000027361"/>
    </source>
</evidence>
<gene>
    <name evidence="2" type="ORF">K437DRAFT_78759</name>
</gene>
<evidence type="ECO:0008006" key="4">
    <source>
        <dbReference type="Google" id="ProtNLM"/>
    </source>
</evidence>
<dbReference type="AlphaFoldDB" id="A0A066WDM2"/>
<name>A0A066WDM2_TILAU</name>
<dbReference type="InParanoid" id="A0A066WDM2"/>